<dbReference type="Gene3D" id="3.40.50.1390">
    <property type="entry name" value="Resolvase, N-terminal catalytic domain"/>
    <property type="match status" value="1"/>
</dbReference>
<dbReference type="Gene3D" id="3.90.1750.20">
    <property type="entry name" value="Putative Large Serine Recombinase, Chain B, Domain 2"/>
    <property type="match status" value="1"/>
</dbReference>
<reference evidence="7 8" key="1">
    <citation type="submission" date="2020-01" db="EMBL/GenBank/DDBJ databases">
        <title>Whole genome sequencing of Halomonas alkaliphila strain LS44.</title>
        <authorList>
            <person name="Kumar S."/>
            <person name="Paul D."/>
            <person name="Shouche Y."/>
            <person name="Suryavanshi M.V."/>
        </authorList>
    </citation>
    <scope>NUCLEOTIDE SEQUENCE [LARGE SCALE GENOMIC DNA]</scope>
    <source>
        <strain evidence="7 8">LS44</strain>
    </source>
</reference>
<dbReference type="PANTHER" id="PTHR30461">
    <property type="entry name" value="DNA-INVERTASE FROM LAMBDOID PROPHAGE"/>
    <property type="match status" value="1"/>
</dbReference>
<accession>A0A7C9P293</accession>
<dbReference type="PROSITE" id="PS51737">
    <property type="entry name" value="RECOMBINASE_DNA_BIND"/>
    <property type="match status" value="1"/>
</dbReference>
<keyword evidence="4" id="KW-0175">Coiled coil</keyword>
<dbReference type="Proteomes" id="UP000480312">
    <property type="component" value="Unassembled WGS sequence"/>
</dbReference>
<dbReference type="OrthoDB" id="9791494at2"/>
<dbReference type="GO" id="GO:0015074">
    <property type="term" value="P:DNA integration"/>
    <property type="evidence" value="ECO:0007669"/>
    <property type="project" value="UniProtKB-KW"/>
</dbReference>
<gene>
    <name evidence="7" type="ORF">GPL32_00005</name>
</gene>
<evidence type="ECO:0000313" key="8">
    <source>
        <dbReference type="Proteomes" id="UP000480312"/>
    </source>
</evidence>
<keyword evidence="1" id="KW-0229">DNA integration</keyword>
<proteinExistence type="predicted"/>
<evidence type="ECO:0000256" key="3">
    <source>
        <dbReference type="ARBA" id="ARBA00023172"/>
    </source>
</evidence>
<dbReference type="InterPro" id="IPR006119">
    <property type="entry name" value="Resolv_N"/>
</dbReference>
<dbReference type="RefSeq" id="WP_162216856.1">
    <property type="nucleotide sequence ID" value="NZ_JAAEHK010000001.1"/>
</dbReference>
<evidence type="ECO:0000256" key="1">
    <source>
        <dbReference type="ARBA" id="ARBA00022908"/>
    </source>
</evidence>
<dbReference type="PROSITE" id="PS00398">
    <property type="entry name" value="RECOMBINASES_2"/>
    <property type="match status" value="1"/>
</dbReference>
<dbReference type="InterPro" id="IPR025827">
    <property type="entry name" value="Zn_ribbon_recom_dom"/>
</dbReference>
<dbReference type="Pfam" id="PF00239">
    <property type="entry name" value="Resolvase"/>
    <property type="match status" value="1"/>
</dbReference>
<feature type="non-terminal residue" evidence="7">
    <location>
        <position position="483"/>
    </location>
</feature>
<protein>
    <submittedName>
        <fullName evidence="7">Recombinase family protein</fullName>
    </submittedName>
</protein>
<dbReference type="EMBL" id="JAAEHK010000001">
    <property type="protein sequence ID" value="NDL68890.1"/>
    <property type="molecule type" value="Genomic_DNA"/>
</dbReference>
<feature type="domain" description="Recombinase" evidence="6">
    <location>
        <begin position="174"/>
        <end position="281"/>
    </location>
</feature>
<dbReference type="InterPro" id="IPR050639">
    <property type="entry name" value="SSR_resolvase"/>
</dbReference>
<dbReference type="Pfam" id="PF07508">
    <property type="entry name" value="Recombinase"/>
    <property type="match status" value="1"/>
</dbReference>
<dbReference type="GO" id="GO:0000150">
    <property type="term" value="F:DNA strand exchange activity"/>
    <property type="evidence" value="ECO:0007669"/>
    <property type="project" value="InterPro"/>
</dbReference>
<dbReference type="CDD" id="cd00338">
    <property type="entry name" value="Ser_Recombinase"/>
    <property type="match status" value="1"/>
</dbReference>
<dbReference type="SMART" id="SM00857">
    <property type="entry name" value="Resolvase"/>
    <property type="match status" value="1"/>
</dbReference>
<evidence type="ECO:0000259" key="6">
    <source>
        <dbReference type="PROSITE" id="PS51737"/>
    </source>
</evidence>
<dbReference type="InterPro" id="IPR036162">
    <property type="entry name" value="Resolvase-like_N_sf"/>
</dbReference>
<dbReference type="GO" id="GO:0003677">
    <property type="term" value="F:DNA binding"/>
    <property type="evidence" value="ECO:0007669"/>
    <property type="project" value="UniProtKB-KW"/>
</dbReference>
<dbReference type="Pfam" id="PF13408">
    <property type="entry name" value="Zn_ribbon_recom"/>
    <property type="match status" value="1"/>
</dbReference>
<organism evidence="7 8">
    <name type="scientific">Vreelandella alkaliphila</name>
    <dbReference type="NCBI Taxonomy" id="272774"/>
    <lineage>
        <taxon>Bacteria</taxon>
        <taxon>Pseudomonadati</taxon>
        <taxon>Pseudomonadota</taxon>
        <taxon>Gammaproteobacteria</taxon>
        <taxon>Oceanospirillales</taxon>
        <taxon>Halomonadaceae</taxon>
        <taxon>Vreelandella</taxon>
    </lineage>
</organism>
<dbReference type="InterPro" id="IPR038109">
    <property type="entry name" value="DNA_bind_recomb_sf"/>
</dbReference>
<feature type="domain" description="Resolvase/invertase-type recombinase catalytic" evidence="5">
    <location>
        <begin position="2"/>
        <end position="161"/>
    </location>
</feature>
<dbReference type="InterPro" id="IPR006118">
    <property type="entry name" value="Recombinase_CS"/>
</dbReference>
<comment type="caution">
    <text evidence="7">The sequence shown here is derived from an EMBL/GenBank/DDBJ whole genome shotgun (WGS) entry which is preliminary data.</text>
</comment>
<keyword evidence="2" id="KW-0238">DNA-binding</keyword>
<dbReference type="InterPro" id="IPR011109">
    <property type="entry name" value="DNA_bind_recombinase_dom"/>
</dbReference>
<feature type="coiled-coil region" evidence="4">
    <location>
        <begin position="384"/>
        <end position="443"/>
    </location>
</feature>
<evidence type="ECO:0000313" key="7">
    <source>
        <dbReference type="EMBL" id="NDL68890.1"/>
    </source>
</evidence>
<name>A0A7C9P293_9GAMM</name>
<evidence type="ECO:0000256" key="2">
    <source>
        <dbReference type="ARBA" id="ARBA00023125"/>
    </source>
</evidence>
<dbReference type="PROSITE" id="PS51736">
    <property type="entry name" value="RECOMBINASES_3"/>
    <property type="match status" value="1"/>
</dbReference>
<evidence type="ECO:0000256" key="4">
    <source>
        <dbReference type="SAM" id="Coils"/>
    </source>
</evidence>
<keyword evidence="3" id="KW-0233">DNA recombination</keyword>
<dbReference type="SUPFAM" id="SSF53041">
    <property type="entry name" value="Resolvase-like"/>
    <property type="match status" value="1"/>
</dbReference>
<dbReference type="PANTHER" id="PTHR30461:SF2">
    <property type="entry name" value="SERINE RECOMBINASE PINE-RELATED"/>
    <property type="match status" value="1"/>
</dbReference>
<dbReference type="AlphaFoldDB" id="A0A7C9P293"/>
<sequence>MKAIAYVRYSSAVQAEGDSVDRQTSPLEGFENRFKVKVEEIYTDEGVSSYRGDNIKRGKFSEILAKIDSDEISKGDFLVIESIDRVSRQALNKTATTLYGILEKGINIYTTNDERLYSLDDKSKDLENYLMIGLIAKRANEESETKSKRRRSAWNKAKELAEEGKVFSTSNNTPYGLKVENGKFEIVEEEAKEIRFIIENLKYEGVSATIRKVNEWSKRKWQSKHVGHFMKNQYIRGVYRAQRREEGKKVHERYIENYYPAIVSETSFFEAREAMKKRETKKEYGNKAKGHLNIFKHCIKCADCGSTMIFMKNKNPRGVWYSYYACESRKEKKTGCEDQFLRAEYVIALFLSELEIRLEHKDDIDEKDKLIYEIMRPEEKQEDKKLFNDKNNELQKRKAELKNLENTADELAENAPTYIFKKMSKLENEVEKLKTELNKIEIKKLESLNIYSFEELKELVYTENGRLKLNRFLKDRNIKLVIS</sequence>
<evidence type="ECO:0000259" key="5">
    <source>
        <dbReference type="PROSITE" id="PS51736"/>
    </source>
</evidence>